<dbReference type="Proteomes" id="UP000034090">
    <property type="component" value="Unassembled WGS sequence"/>
</dbReference>
<protein>
    <submittedName>
        <fullName evidence="1">NDP-hexose 4-ketoreductase UrdR</fullName>
    </submittedName>
</protein>
<dbReference type="Gene3D" id="3.40.50.720">
    <property type="entry name" value="NAD(P)-binding Rossmann-like Domain"/>
    <property type="match status" value="1"/>
</dbReference>
<dbReference type="STRING" id="1618578.UV74_C0002G0033"/>
<comment type="caution">
    <text evidence="1">The sequence shown here is derived from an EMBL/GenBank/DDBJ whole genome shotgun (WGS) entry which is preliminary data.</text>
</comment>
<gene>
    <name evidence="1" type="ORF">UV74_C0002G0033</name>
</gene>
<proteinExistence type="predicted"/>
<reference evidence="1 2" key="1">
    <citation type="journal article" date="2015" name="Nature">
        <title>rRNA introns, odd ribosomes, and small enigmatic genomes across a large radiation of phyla.</title>
        <authorList>
            <person name="Brown C.T."/>
            <person name="Hug L.A."/>
            <person name="Thomas B.C."/>
            <person name="Sharon I."/>
            <person name="Castelle C.J."/>
            <person name="Singh A."/>
            <person name="Wilkins M.J."/>
            <person name="Williams K.H."/>
            <person name="Banfield J.F."/>
        </authorList>
    </citation>
    <scope>NUCLEOTIDE SEQUENCE [LARGE SCALE GENOMIC DNA]</scope>
</reference>
<dbReference type="EMBL" id="LCFQ01000002">
    <property type="protein sequence ID" value="KKS98814.1"/>
    <property type="molecule type" value="Genomic_DNA"/>
</dbReference>
<evidence type="ECO:0000313" key="1">
    <source>
        <dbReference type="EMBL" id="KKS98814.1"/>
    </source>
</evidence>
<sequence length="165" mass="19697">MIIGNGDIASVLKNKKGWIYFASGVSNSRETRKGEYKREEELLLKQNKNKHLVYFGSLSVYYNPSTRYARHKKHMENLVRAHFKHYTIVRLGNITWGKNPHTLINYFRNAAKKGEKLEIWDTYRYLVDEKEFLHWIGMIPDWNCEMNITGKRLKVQEIIKKYVRT</sequence>
<organism evidence="1 2">
    <name type="scientific">Candidatus Woesebacteria bacterium GW2011_GWB1_43_14</name>
    <dbReference type="NCBI Taxonomy" id="1618578"/>
    <lineage>
        <taxon>Bacteria</taxon>
        <taxon>Candidatus Woeseibacteriota</taxon>
    </lineage>
</organism>
<accession>A0A0G1DMF0</accession>
<dbReference type="InterPro" id="IPR036291">
    <property type="entry name" value="NAD(P)-bd_dom_sf"/>
</dbReference>
<dbReference type="AlphaFoldDB" id="A0A0G1DMF0"/>
<name>A0A0G1DMF0_9BACT</name>
<dbReference type="SUPFAM" id="SSF51735">
    <property type="entry name" value="NAD(P)-binding Rossmann-fold domains"/>
    <property type="match status" value="1"/>
</dbReference>
<evidence type="ECO:0000313" key="2">
    <source>
        <dbReference type="Proteomes" id="UP000034090"/>
    </source>
</evidence>